<dbReference type="EMBL" id="JXTP01000037">
    <property type="protein sequence ID" value="KIU27849.1"/>
    <property type="molecule type" value="Genomic_DNA"/>
</dbReference>
<dbReference type="InterPro" id="IPR011200">
    <property type="entry name" value="UCP012608"/>
</dbReference>
<proteinExistence type="predicted"/>
<reference evidence="1 2" key="1">
    <citation type="submission" date="2015-01" db="EMBL/GenBank/DDBJ databases">
        <title>Genome of Sphingomonas taxi strain 30a.</title>
        <authorList>
            <person name="Eevers N."/>
            <person name="Van Hamme J."/>
            <person name="Bottos E."/>
            <person name="Weyens N."/>
            <person name="Vangronsveld J."/>
        </authorList>
    </citation>
    <scope>NUCLEOTIDE SEQUENCE [LARGE SCALE GENOMIC DNA]</scope>
    <source>
        <strain evidence="1 2">30a</strain>
    </source>
</reference>
<sequence>MASEAENLKSFEVQAGYCKAMDAPVTNRIVEALPAALDRSTETGRTVLDWPGEPVADALVLRLVGGLHALHRAGADADLSRVFAGETTDPTAIADVLRATLARHDAAIRPWLDGPPQTNEAGRSAGLMTGLLHIAARYGPRVELLEIGSSAGLNLMIGHYGFDLGGTRVGPADAALTLTPDWRGPPPPAVPIAVERVRGVDIAPVDLSDARQAQRLQAYVWVEATDRQERLARAIDLVRAHGVDLVQGDAADWVEARLAEPQAAGVTRVLMHSVVWQYLPPATRARIGEAMAAAGARATAERPLGWVMMEPNRDLHRHEVRVRGWPGETPMELVALTHAHGAWVEGLSPPYETRDYVMRRGAYEADAGTA</sequence>
<evidence type="ECO:0000313" key="2">
    <source>
        <dbReference type="Proteomes" id="UP000033203"/>
    </source>
</evidence>
<gene>
    <name evidence="1" type="ORF">SR41_09730</name>
</gene>
<evidence type="ECO:0000313" key="1">
    <source>
        <dbReference type="EMBL" id="KIU27849.1"/>
    </source>
</evidence>
<comment type="caution">
    <text evidence="1">The sequence shown here is derived from an EMBL/GenBank/DDBJ whole genome shotgun (WGS) entry which is preliminary data.</text>
</comment>
<dbReference type="PATRIC" id="fig|1549858.7.peg.2807"/>
<evidence type="ECO:0008006" key="3">
    <source>
        <dbReference type="Google" id="ProtNLM"/>
    </source>
</evidence>
<organism evidence="1 2">
    <name type="scientific">Sphingomonas melonis</name>
    <dbReference type="NCBI Taxonomy" id="152682"/>
    <lineage>
        <taxon>Bacteria</taxon>
        <taxon>Pseudomonadati</taxon>
        <taxon>Pseudomonadota</taxon>
        <taxon>Alphaproteobacteria</taxon>
        <taxon>Sphingomonadales</taxon>
        <taxon>Sphingomonadaceae</taxon>
        <taxon>Sphingomonas</taxon>
    </lineage>
</organism>
<dbReference type="Pfam" id="PF10094">
    <property type="entry name" value="DUF2332"/>
    <property type="match status" value="1"/>
</dbReference>
<protein>
    <recommendedName>
        <fullName evidence="3">DUF2332 domain-containing protein</fullName>
    </recommendedName>
</protein>
<dbReference type="Proteomes" id="UP000033203">
    <property type="component" value="Unassembled WGS sequence"/>
</dbReference>
<accession>A0A0D1KTQ4</accession>
<dbReference type="AlphaFoldDB" id="A0A0D1KTQ4"/>
<dbReference type="PIRSF" id="PIRSF012608">
    <property type="entry name" value="UCP012608"/>
    <property type="match status" value="1"/>
</dbReference>
<name>A0A0D1KTQ4_9SPHN</name>